<feature type="region of interest" description="Disordered" evidence="1">
    <location>
        <begin position="1"/>
        <end position="40"/>
    </location>
</feature>
<feature type="region of interest" description="Disordered" evidence="1">
    <location>
        <begin position="308"/>
        <end position="328"/>
    </location>
</feature>
<dbReference type="Proteomes" id="UP000799776">
    <property type="component" value="Unassembled WGS sequence"/>
</dbReference>
<proteinExistence type="predicted"/>
<feature type="compositionally biased region" description="Low complexity" evidence="1">
    <location>
        <begin position="103"/>
        <end position="118"/>
    </location>
</feature>
<name>A0A9P4M1V4_9PEZI</name>
<feature type="region of interest" description="Disordered" evidence="1">
    <location>
        <begin position="583"/>
        <end position="617"/>
    </location>
</feature>
<reference evidence="2" key="1">
    <citation type="journal article" date="2020" name="Stud. Mycol.">
        <title>101 Dothideomycetes genomes: a test case for predicting lifestyles and emergence of pathogens.</title>
        <authorList>
            <person name="Haridas S."/>
            <person name="Albert R."/>
            <person name="Binder M."/>
            <person name="Bloem J."/>
            <person name="Labutti K."/>
            <person name="Salamov A."/>
            <person name="Andreopoulos B."/>
            <person name="Baker S."/>
            <person name="Barry K."/>
            <person name="Bills G."/>
            <person name="Bluhm B."/>
            <person name="Cannon C."/>
            <person name="Castanera R."/>
            <person name="Culley D."/>
            <person name="Daum C."/>
            <person name="Ezra D."/>
            <person name="Gonzalez J."/>
            <person name="Henrissat B."/>
            <person name="Kuo A."/>
            <person name="Liang C."/>
            <person name="Lipzen A."/>
            <person name="Lutzoni F."/>
            <person name="Magnuson J."/>
            <person name="Mondo S."/>
            <person name="Nolan M."/>
            <person name="Ohm R."/>
            <person name="Pangilinan J."/>
            <person name="Park H.-J."/>
            <person name="Ramirez L."/>
            <person name="Alfaro M."/>
            <person name="Sun H."/>
            <person name="Tritt A."/>
            <person name="Yoshinaga Y."/>
            <person name="Zwiers L.-H."/>
            <person name="Turgeon B."/>
            <person name="Goodwin S."/>
            <person name="Spatafora J."/>
            <person name="Crous P."/>
            <person name="Grigoriev I."/>
        </authorList>
    </citation>
    <scope>NUCLEOTIDE SEQUENCE</scope>
    <source>
        <strain evidence="2">CBS 121410</strain>
    </source>
</reference>
<dbReference type="EMBL" id="ML978713">
    <property type="protein sequence ID" value="KAF2090294.1"/>
    <property type="molecule type" value="Genomic_DNA"/>
</dbReference>
<protein>
    <submittedName>
        <fullName evidence="2">Uncharacterized protein</fullName>
    </submittedName>
</protein>
<sequence length="668" mass="73400">MSNPNEIPSSLRIIPRKSVPQSTEPLRLEHPSTVHVQPCRNVPGQSVMTAEHEIPSQLAIRVPRKPVGQAAEMPCRGDASTRNKPQPRPVSEGKSVTAETANSSIRESSGSISTQSTEPPGLLNPWTNHAQQSSPVSNVSLVSPGQVIAESVIMGSNKSFSTASVIPIEFDSTFFRTCYNTGKMIGKTRQLLENKPVHTLGRKLTSRIPADAPPVKLMRQVSDSLKLKKQIFDLMRSRAAKAAKSALLYDEGEKRPHPGDGCEIVDLMADRAGHLLKGRPRAKRVNGRNRKVYSDLISEHHITETSAVEPFVSSSGDLPSSEGDRPHSFSYQQIDTEENAFTIRYRDKTTKVYPSDFPAFIQHMTAFRSPDTVLEVSTEIESSETQDDEAQLDANIDAVIDSYYGLETASMIFYRNGCQACEEEEPVPEVMEQVAESSSSSDNRSSGISNSVESVRTMQHACTSSTDGWVQVAGLTGGLTLSSDADELQVPQSNSTTFSRLTAARDTQLDVTTLSKLTAARDSRLQAPRPRLPFDRMSQGEPGEGFIAWRPHYRHPDNDYDFYAAGFPRTLRSSQIVEVDSCPPTPTEHLQARPLTVANGPPVSSVPSTPDPDGRAETAVQGAATNRHTAFEEYGWLPQAQEEPSLARRALKKSGKKMMKFLREWEEG</sequence>
<feature type="region of interest" description="Disordered" evidence="1">
    <location>
        <begin position="431"/>
        <end position="451"/>
    </location>
</feature>
<accession>A0A9P4M1V4</accession>
<dbReference type="AlphaFoldDB" id="A0A9P4M1V4"/>
<evidence type="ECO:0000256" key="1">
    <source>
        <dbReference type="SAM" id="MobiDB-lite"/>
    </source>
</evidence>
<organism evidence="2 3">
    <name type="scientific">Saccharata proteae CBS 121410</name>
    <dbReference type="NCBI Taxonomy" id="1314787"/>
    <lineage>
        <taxon>Eukaryota</taxon>
        <taxon>Fungi</taxon>
        <taxon>Dikarya</taxon>
        <taxon>Ascomycota</taxon>
        <taxon>Pezizomycotina</taxon>
        <taxon>Dothideomycetes</taxon>
        <taxon>Dothideomycetes incertae sedis</taxon>
        <taxon>Botryosphaeriales</taxon>
        <taxon>Saccharataceae</taxon>
        <taxon>Saccharata</taxon>
    </lineage>
</organism>
<keyword evidence="3" id="KW-1185">Reference proteome</keyword>
<feature type="region of interest" description="Disordered" evidence="1">
    <location>
        <begin position="52"/>
        <end position="137"/>
    </location>
</feature>
<evidence type="ECO:0000313" key="3">
    <source>
        <dbReference type="Proteomes" id="UP000799776"/>
    </source>
</evidence>
<gene>
    <name evidence="2" type="ORF">K490DRAFT_63169</name>
</gene>
<evidence type="ECO:0000313" key="2">
    <source>
        <dbReference type="EMBL" id="KAF2090294.1"/>
    </source>
</evidence>
<comment type="caution">
    <text evidence="2">The sequence shown here is derived from an EMBL/GenBank/DDBJ whole genome shotgun (WGS) entry which is preliminary data.</text>
</comment>